<name>A0ABV5HN73_9VIBR</name>
<organism evidence="5 6">
    <name type="scientific">Vibrio olivae</name>
    <dbReference type="NCBI Taxonomy" id="1243002"/>
    <lineage>
        <taxon>Bacteria</taxon>
        <taxon>Pseudomonadati</taxon>
        <taxon>Pseudomonadota</taxon>
        <taxon>Gammaproteobacteria</taxon>
        <taxon>Vibrionales</taxon>
        <taxon>Vibrionaceae</taxon>
        <taxon>Vibrio</taxon>
    </lineage>
</organism>
<dbReference type="PANTHER" id="PTHR30204:SF67">
    <property type="entry name" value="HTH-TYPE TRANSCRIPTIONAL REGULATOR MLRA-RELATED"/>
    <property type="match status" value="1"/>
</dbReference>
<dbReference type="CDD" id="cd01104">
    <property type="entry name" value="HTH_MlrA-CarA"/>
    <property type="match status" value="1"/>
</dbReference>
<evidence type="ECO:0000313" key="5">
    <source>
        <dbReference type="EMBL" id="MFB9135690.1"/>
    </source>
</evidence>
<feature type="domain" description="HTH merR-type" evidence="4">
    <location>
        <begin position="11"/>
        <end position="80"/>
    </location>
</feature>
<dbReference type="RefSeq" id="WP_390192935.1">
    <property type="nucleotide sequence ID" value="NZ_JBHMEP010000002.1"/>
</dbReference>
<dbReference type="InterPro" id="IPR009061">
    <property type="entry name" value="DNA-bd_dom_put_sf"/>
</dbReference>
<evidence type="ECO:0000259" key="4">
    <source>
        <dbReference type="PROSITE" id="PS50937"/>
    </source>
</evidence>
<protein>
    <submittedName>
        <fullName evidence="5">MerR family transcriptional regulator</fullName>
    </submittedName>
</protein>
<dbReference type="InterPro" id="IPR000551">
    <property type="entry name" value="MerR-type_HTH_dom"/>
</dbReference>
<dbReference type="EMBL" id="JBHMEP010000002">
    <property type="protein sequence ID" value="MFB9135690.1"/>
    <property type="molecule type" value="Genomic_DNA"/>
</dbReference>
<keyword evidence="2" id="KW-0238">DNA-binding</keyword>
<keyword evidence="3" id="KW-0804">Transcription</keyword>
<dbReference type="Pfam" id="PF13411">
    <property type="entry name" value="MerR_1"/>
    <property type="match status" value="1"/>
</dbReference>
<reference evidence="5 6" key="1">
    <citation type="submission" date="2024-09" db="EMBL/GenBank/DDBJ databases">
        <authorList>
            <person name="Sun Q."/>
            <person name="Mori K."/>
        </authorList>
    </citation>
    <scope>NUCLEOTIDE SEQUENCE [LARGE SCALE GENOMIC DNA]</scope>
    <source>
        <strain evidence="5 6">CECT 8064</strain>
    </source>
</reference>
<evidence type="ECO:0000256" key="1">
    <source>
        <dbReference type="ARBA" id="ARBA00023015"/>
    </source>
</evidence>
<dbReference type="SMART" id="SM00422">
    <property type="entry name" value="HTH_MERR"/>
    <property type="match status" value="1"/>
</dbReference>
<keyword evidence="6" id="KW-1185">Reference proteome</keyword>
<dbReference type="Proteomes" id="UP001589645">
    <property type="component" value="Unassembled WGS sequence"/>
</dbReference>
<evidence type="ECO:0000313" key="6">
    <source>
        <dbReference type="Proteomes" id="UP001589645"/>
    </source>
</evidence>
<keyword evidence="1" id="KW-0805">Transcription regulation</keyword>
<sequence length="273" mass="30274">MDYKSSNVEKWYAIREVSEMTGVKPVTLRAWQRRYNLIHPHRTEKGHRLYSQAHIDHIRLIQSWLAKGVAIGKVKELIVGNQPLHAELEASQVQRESIDTLLNALAQLQLAKVKAMIRGILKEYPIAMIEARLVDPIIQSLSQVKKPQRSLQMGLFQSAMITALSAILESENKAAHKGGCLVVNCEASGCIGAWIWAISIAGQGYTVTMLDGVTDLSGLVTHASLDNQWLAIYANHTLPATQKNALKQLGIQLGERLMLSPLLNAFDKSQEPV</sequence>
<dbReference type="PANTHER" id="PTHR30204">
    <property type="entry name" value="REDOX-CYCLING DRUG-SENSING TRANSCRIPTIONAL ACTIVATOR SOXR"/>
    <property type="match status" value="1"/>
</dbReference>
<evidence type="ECO:0000256" key="2">
    <source>
        <dbReference type="ARBA" id="ARBA00023125"/>
    </source>
</evidence>
<proteinExistence type="predicted"/>
<dbReference type="SUPFAM" id="SSF46955">
    <property type="entry name" value="Putative DNA-binding domain"/>
    <property type="match status" value="1"/>
</dbReference>
<gene>
    <name evidence="5" type="ORF">ACFFUV_12025</name>
</gene>
<comment type="caution">
    <text evidence="5">The sequence shown here is derived from an EMBL/GenBank/DDBJ whole genome shotgun (WGS) entry which is preliminary data.</text>
</comment>
<dbReference type="Gene3D" id="1.10.1660.10">
    <property type="match status" value="1"/>
</dbReference>
<dbReference type="PROSITE" id="PS50937">
    <property type="entry name" value="HTH_MERR_2"/>
    <property type="match status" value="1"/>
</dbReference>
<accession>A0ABV5HN73</accession>
<dbReference type="InterPro" id="IPR047057">
    <property type="entry name" value="MerR_fam"/>
</dbReference>
<evidence type="ECO:0000256" key="3">
    <source>
        <dbReference type="ARBA" id="ARBA00023163"/>
    </source>
</evidence>